<sequence>MGRGVTHLMVLRLLASEPEICFSGRHVKGKRKMTRKRNNPAQMECRGPRPGMPRAGEREGEYRRSEWLCAYPGRKTMRV</sequence>
<evidence type="ECO:0000256" key="1">
    <source>
        <dbReference type="SAM" id="MobiDB-lite"/>
    </source>
</evidence>
<proteinExistence type="predicted"/>
<protein>
    <submittedName>
        <fullName evidence="2">Uncharacterized protein</fullName>
    </submittedName>
</protein>
<feature type="region of interest" description="Disordered" evidence="1">
    <location>
        <begin position="31"/>
        <end position="59"/>
    </location>
</feature>
<reference evidence="2" key="1">
    <citation type="journal article" date="2020" name="Stud. Mycol.">
        <title>101 Dothideomycetes genomes: a test case for predicting lifestyles and emergence of pathogens.</title>
        <authorList>
            <person name="Haridas S."/>
            <person name="Albert R."/>
            <person name="Binder M."/>
            <person name="Bloem J."/>
            <person name="Labutti K."/>
            <person name="Salamov A."/>
            <person name="Andreopoulos B."/>
            <person name="Baker S."/>
            <person name="Barry K."/>
            <person name="Bills G."/>
            <person name="Bluhm B."/>
            <person name="Cannon C."/>
            <person name="Castanera R."/>
            <person name="Culley D."/>
            <person name="Daum C."/>
            <person name="Ezra D."/>
            <person name="Gonzalez J."/>
            <person name="Henrissat B."/>
            <person name="Kuo A."/>
            <person name="Liang C."/>
            <person name="Lipzen A."/>
            <person name="Lutzoni F."/>
            <person name="Magnuson J."/>
            <person name="Mondo S."/>
            <person name="Nolan M."/>
            <person name="Ohm R."/>
            <person name="Pangilinan J."/>
            <person name="Park H.-J."/>
            <person name="Ramirez L."/>
            <person name="Alfaro M."/>
            <person name="Sun H."/>
            <person name="Tritt A."/>
            <person name="Yoshinaga Y."/>
            <person name="Zwiers L.-H."/>
            <person name="Turgeon B."/>
            <person name="Goodwin S."/>
            <person name="Spatafora J."/>
            <person name="Crous P."/>
            <person name="Grigoriev I."/>
        </authorList>
    </citation>
    <scope>NUCLEOTIDE SEQUENCE</scope>
    <source>
        <strain evidence="2">ATCC 16933</strain>
    </source>
</reference>
<evidence type="ECO:0000313" key="3">
    <source>
        <dbReference type="Proteomes" id="UP000799766"/>
    </source>
</evidence>
<keyword evidence="3" id="KW-1185">Reference proteome</keyword>
<dbReference type="AlphaFoldDB" id="A0A6A6NVS1"/>
<name>A0A6A6NVS1_9PEZI</name>
<dbReference type="EMBL" id="MU001685">
    <property type="protein sequence ID" value="KAF2455870.1"/>
    <property type="molecule type" value="Genomic_DNA"/>
</dbReference>
<organism evidence="2 3">
    <name type="scientific">Lineolata rhizophorae</name>
    <dbReference type="NCBI Taxonomy" id="578093"/>
    <lineage>
        <taxon>Eukaryota</taxon>
        <taxon>Fungi</taxon>
        <taxon>Dikarya</taxon>
        <taxon>Ascomycota</taxon>
        <taxon>Pezizomycotina</taxon>
        <taxon>Dothideomycetes</taxon>
        <taxon>Dothideomycetes incertae sedis</taxon>
        <taxon>Lineolatales</taxon>
        <taxon>Lineolataceae</taxon>
        <taxon>Lineolata</taxon>
    </lineage>
</organism>
<accession>A0A6A6NVS1</accession>
<gene>
    <name evidence="2" type="ORF">BDY21DRAFT_348942</name>
</gene>
<dbReference type="Proteomes" id="UP000799766">
    <property type="component" value="Unassembled WGS sequence"/>
</dbReference>
<evidence type="ECO:0000313" key="2">
    <source>
        <dbReference type="EMBL" id="KAF2455870.1"/>
    </source>
</evidence>